<reference evidence="2" key="4">
    <citation type="submission" date="2000-07" db="EMBL/GenBank/DDBJ databases">
        <authorList>
            <person name="Adachi J."/>
            <person name="Aizawa K."/>
            <person name="Akahira S."/>
            <person name="Akimura T."/>
            <person name="Arai A."/>
            <person name="Aono H."/>
            <person name="Arakawa T."/>
            <person name="Bono H."/>
            <person name="Carninci P."/>
            <person name="Fukuda S."/>
            <person name="Fukunishi Y."/>
            <person name="Furuno M."/>
            <person name="Hanagaki T."/>
            <person name="Hara A."/>
            <person name="Hayatsu N."/>
            <person name="Hiramoto K."/>
            <person name="Hiraoka T."/>
            <person name="Hori F."/>
            <person name="Imotani K."/>
            <person name="Ishii Y."/>
            <person name="Itoh M."/>
            <person name="Izawa M."/>
            <person name="Kasukawa T."/>
            <person name="Kato H."/>
            <person name="Kawai J."/>
            <person name="Kojima Y."/>
            <person name="Konno H."/>
            <person name="Kouda M."/>
            <person name="Koya S."/>
            <person name="Kurihara C."/>
            <person name="Matsuyama T."/>
            <person name="Miyazaki A."/>
            <person name="Nishi K."/>
            <person name="Nomura K."/>
            <person name="Numazaki R."/>
            <person name="Ohno M."/>
            <person name="Okazaki Y."/>
            <person name="Okido T."/>
            <person name="Owa C."/>
            <person name="Saito H."/>
            <person name="Saito R."/>
            <person name="Sakai C."/>
            <person name="Sakai K."/>
            <person name="Sano H."/>
            <person name="Sasaki D."/>
            <person name="Shibata K."/>
            <person name="Shibata Y."/>
            <person name="Shinagawa A."/>
            <person name="Shiraki T."/>
            <person name="Sogabe Y."/>
            <person name="Suzuki H."/>
            <person name="Tagami M."/>
            <person name="Tagawa A."/>
            <person name="Takahashi F."/>
            <person name="Tanaka T."/>
            <person name="Tejima Y."/>
            <person name="Toya T."/>
            <person name="Yamamura T."/>
            <person name="Yasunishi A."/>
            <person name="Yoshida K."/>
            <person name="Yoshino M."/>
            <person name="Muramatsu M."/>
            <person name="Hayashizaki Y."/>
        </authorList>
    </citation>
    <scope>NUCLEOTIDE SEQUENCE</scope>
    <source>
        <strain evidence="2">C57BL/6J</strain>
        <tissue evidence="2">Head</tissue>
    </source>
</reference>
<reference evidence="2" key="1">
    <citation type="journal article" date="1999" name="Methods Enzymol.">
        <title>High-efficiency full-length cDNA cloning.</title>
        <authorList>
            <person name="Carninci P."/>
            <person name="Hayashizaki Y."/>
        </authorList>
    </citation>
    <scope>NUCLEOTIDE SEQUENCE</scope>
    <source>
        <strain evidence="2">C57BL/6J</strain>
        <tissue evidence="2">Head</tissue>
    </source>
</reference>
<name>Q9CXW8_MOUSE</name>
<accession>Q9CXW8</accession>
<dbReference type="iPTMnet" id="Q9CXW8"/>
<evidence type="ECO:0000256" key="1">
    <source>
        <dbReference type="SAM" id="MobiDB-lite"/>
    </source>
</evidence>
<dbReference type="AlphaFoldDB" id="Q9CXW8"/>
<feature type="compositionally biased region" description="Basic residues" evidence="1">
    <location>
        <begin position="1"/>
        <end position="17"/>
    </location>
</feature>
<feature type="compositionally biased region" description="Basic and acidic residues" evidence="1">
    <location>
        <begin position="74"/>
        <end position="91"/>
    </location>
</feature>
<sequence length="136" mass="15247">MKNKQKNLQGKRRPGHSKKTESNDGSTGDAAVHSPCRAMTSTSITAQPSCWNTWMTELLPERCLPSAPPGTSSQEREDRQGRSWEARDSWHTRQSAAPPGWEILLLRDMQAWSAVGTKTQGWARPSPRRGEIWGCF</sequence>
<dbReference type="EMBL" id="AK013898">
    <property type="protein sequence ID" value="BAB29046.1"/>
    <property type="molecule type" value="mRNA"/>
</dbReference>
<feature type="region of interest" description="Disordered" evidence="1">
    <location>
        <begin position="61"/>
        <end position="95"/>
    </location>
</feature>
<reference evidence="2" key="6">
    <citation type="journal article" date="2002" name="Nature">
        <title>Analysis of the mouse transcriptome based on functional annotation of 60,770 full-length cDNAs.</title>
        <authorList>
            <consortium name="The FANTOM Consortium and the RIKEN Genome Exploration Research Group Phase I and II Team"/>
        </authorList>
    </citation>
    <scope>NUCLEOTIDE SEQUENCE</scope>
    <source>
        <strain evidence="2">C57BL/6J</strain>
        <tissue evidence="2">Head</tissue>
    </source>
</reference>
<gene>
    <name evidence="3" type="primary">Gm9778</name>
    <name evidence="3" type="synonym">3010024O21Rik</name>
</gene>
<reference evidence="2" key="7">
    <citation type="journal article" date="2005" name="Science">
        <title>The Transcriptional Landscape of the Mammalian Genome.</title>
        <authorList>
            <consortium name="The FANTOM Consortium"/>
            <consortium name="Riken Genome Exploration Research Group and Genome Science Group (Genome Network Project Core Group)"/>
        </authorList>
    </citation>
    <scope>NUCLEOTIDE SEQUENCE</scope>
    <source>
        <strain evidence="2">C57BL/6J</strain>
        <tissue evidence="2">Head</tissue>
    </source>
</reference>
<reference evidence="2" key="8">
    <citation type="journal article" date="2005" name="Science">
        <title>Antisense Transcription in the Mammalian Transcriptome.</title>
        <authorList>
            <consortium name="RIKEN Genome Exploration Research Group and Genome Science Group (Genome Network Project Core Group) and the FANTOM Consortium"/>
        </authorList>
    </citation>
    <scope>NUCLEOTIDE SEQUENCE</scope>
    <source>
        <strain evidence="2">C57BL/6J</strain>
        <tissue evidence="2">Head</tissue>
    </source>
</reference>
<reference evidence="2" key="3">
    <citation type="journal article" date="2000" name="Genome Res.">
        <title>RIKEN integrated sequence analysis (RISA) system--384-format sequencing pipeline with 384 multicapillary sequencer.</title>
        <authorList>
            <person name="Shibata K."/>
            <person name="Itoh M."/>
            <person name="Aizawa K."/>
            <person name="Nagaoka S."/>
            <person name="Sasaki N."/>
            <person name="Carninci P."/>
            <person name="Konno H."/>
            <person name="Akiyama J."/>
            <person name="Nishi K."/>
            <person name="Kitsunai T."/>
            <person name="Tashiro H."/>
            <person name="Itoh M."/>
            <person name="Sumi N."/>
            <person name="Ishii Y."/>
            <person name="Nakamura S."/>
            <person name="Hazama M."/>
            <person name="Nishine T."/>
            <person name="Harada A."/>
            <person name="Yamamoto R."/>
            <person name="Matsumoto H."/>
            <person name="Sakaguchi S."/>
            <person name="Ikegami T."/>
            <person name="Kashiwagi K."/>
            <person name="Fujiwake S."/>
            <person name="Inoue K."/>
            <person name="Togawa Y."/>
            <person name="Izawa M."/>
            <person name="Ohara E."/>
            <person name="Watahiki M."/>
            <person name="Yoneda Y."/>
            <person name="Ishikawa T."/>
            <person name="Ozawa K."/>
            <person name="Tanaka T."/>
            <person name="Matsuura S."/>
            <person name="Kawai J."/>
            <person name="Okazaki Y."/>
            <person name="Muramatsu M."/>
            <person name="Inoue Y."/>
            <person name="Kira A."/>
            <person name="Hayashizaki Y."/>
        </authorList>
    </citation>
    <scope>NUCLEOTIDE SEQUENCE</scope>
    <source>
        <strain evidence="2">C57BL/6J</strain>
        <tissue evidence="2">Head</tissue>
    </source>
</reference>
<evidence type="ECO:0000313" key="3">
    <source>
        <dbReference type="MGI" id="MGI:3708558"/>
    </source>
</evidence>
<protein>
    <submittedName>
        <fullName evidence="2">Uncharacterized protein</fullName>
    </submittedName>
</protein>
<dbReference type="AGR" id="MGI:3708558"/>
<proteinExistence type="evidence at transcript level"/>
<organism evidence="2">
    <name type="scientific">Mus musculus</name>
    <name type="common">Mouse</name>
    <dbReference type="NCBI Taxonomy" id="10090"/>
    <lineage>
        <taxon>Eukaryota</taxon>
        <taxon>Metazoa</taxon>
        <taxon>Chordata</taxon>
        <taxon>Craniata</taxon>
        <taxon>Vertebrata</taxon>
        <taxon>Euteleostomi</taxon>
        <taxon>Mammalia</taxon>
        <taxon>Eutheria</taxon>
        <taxon>Euarchontoglires</taxon>
        <taxon>Glires</taxon>
        <taxon>Rodentia</taxon>
        <taxon>Myomorpha</taxon>
        <taxon>Muroidea</taxon>
        <taxon>Muridae</taxon>
        <taxon>Murinae</taxon>
        <taxon>Mus</taxon>
        <taxon>Mus</taxon>
    </lineage>
</organism>
<reference evidence="2" key="5">
    <citation type="journal article" date="2001" name="Nature">
        <title>Functional annotation of a full-length mouse cDNA collection.</title>
        <authorList>
            <consortium name="The RIKEN Genome Exploration Research Group Phase II Team and the FANTOM Consortium"/>
        </authorList>
    </citation>
    <scope>NUCLEOTIDE SEQUENCE</scope>
    <source>
        <strain evidence="2">C57BL/6J</strain>
        <tissue evidence="2">Head</tissue>
    </source>
</reference>
<feature type="region of interest" description="Disordered" evidence="1">
    <location>
        <begin position="1"/>
        <end position="43"/>
    </location>
</feature>
<reference evidence="2" key="2">
    <citation type="journal article" date="2000" name="Genome Res.">
        <title>Normalization and subtraction of cap-trapper-selected cDNAs to prepare full-length cDNA libraries for rapid discovery of new genes.</title>
        <authorList>
            <person name="Carninci P."/>
            <person name="Shibata Y."/>
            <person name="Hayatsu N."/>
            <person name="Sugahara Y."/>
            <person name="Shibata K."/>
            <person name="Itoh M."/>
            <person name="Konno H."/>
            <person name="Okazaki Y."/>
            <person name="Muramatsu M."/>
            <person name="Hayashizaki Y."/>
        </authorList>
    </citation>
    <scope>NUCLEOTIDE SEQUENCE</scope>
    <source>
        <strain evidence="2">C57BL/6J</strain>
        <tissue evidence="2">Head</tissue>
    </source>
</reference>
<dbReference type="MGI" id="MGI:3708558">
    <property type="gene designation" value="Gm9778"/>
</dbReference>
<evidence type="ECO:0000313" key="2">
    <source>
        <dbReference type="EMBL" id="BAB29046.1"/>
    </source>
</evidence>